<accession>A0A2W4LFQ8</accession>
<comment type="caution">
    <text evidence="4">The sequence shown here is derived from an EMBL/GenBank/DDBJ whole genome shotgun (WGS) entry which is preliminary data.</text>
</comment>
<evidence type="ECO:0000313" key="4">
    <source>
        <dbReference type="EMBL" id="PZM96423.1"/>
    </source>
</evidence>
<reference evidence="3" key="4">
    <citation type="submission" date="2023-08" db="EMBL/GenBank/DDBJ databases">
        <authorList>
            <person name="Guima S.E.S."/>
            <person name="Martins L.F."/>
            <person name="Silva A.M."/>
            <person name="Setubal J.C."/>
        </authorList>
    </citation>
    <scope>NUCLEOTIDE SEQUENCE</scope>
    <source>
        <strain evidence="3">ZC4RG45</strain>
    </source>
</reference>
<feature type="domain" description="MucB/RseB N-terminal" evidence="2">
    <location>
        <begin position="151"/>
        <end position="251"/>
    </location>
</feature>
<dbReference type="Gene3D" id="2.50.20.10">
    <property type="entry name" value="Lipoprotein localisation LolA/LolB/LppX"/>
    <property type="match status" value="1"/>
</dbReference>
<reference evidence="4" key="1">
    <citation type="submission" date="2018-05" db="EMBL/GenBank/DDBJ databases">
        <authorList>
            <person name="Lanie J.A."/>
            <person name="Ng W.-L."/>
            <person name="Kazmierczak K.M."/>
            <person name="Andrzejewski T.M."/>
            <person name="Davidsen T.M."/>
            <person name="Wayne K.J."/>
            <person name="Tettelin H."/>
            <person name="Glass J.I."/>
            <person name="Rusch D."/>
            <person name="Podicherti R."/>
            <person name="Tsui H.-C.T."/>
            <person name="Winkler M.E."/>
        </authorList>
    </citation>
    <scope>NUCLEOTIDE SEQUENCE</scope>
    <source>
        <strain evidence="4">ZC4RG45</strain>
    </source>
</reference>
<evidence type="ECO:0000313" key="3">
    <source>
        <dbReference type="EMBL" id="MFO7192465.1"/>
    </source>
</evidence>
<dbReference type="Proteomes" id="UP000249324">
    <property type="component" value="Unassembled WGS sequence"/>
</dbReference>
<protein>
    <submittedName>
        <fullName evidence="3">Sigma-E factor regulatory protein RseB domain-containing protein</fullName>
    </submittedName>
</protein>
<sequence length="387" mass="40921">MQPRTKGLVAALTGTALGVGGLVMLTVPAGADDAPVLPEISAQELVRTALQADPPAFAGKVVMQQNLGLPVPTGGDGSGAASFGLGFESARIFHDGDEGVRIAIQDLSAEFTLVRNADELWTYDSAENTATRLDTDDVEAAREQAGKPGPRRIPSRQPAEMADPAKVAQAIVDRLSETSTITVDGTAMVADRPAYELVLTPKPTERTVLREVKVAVDAETRLPLRFEVMGNGSTEPIFSLGFTEFTVGAQPERLFEFTPPKDAKIVDAQKALKERADMAPSPQEQEAMQRFGSALDVVGDGWDTVLTGKVPQDVPAERAHPDGESDRWDGDAESPQDLLDGYGKRITGAFGAGYVITSNAGSALITDDGRFAVGAVPVQVLEQALAK</sequence>
<dbReference type="InterPro" id="IPR052944">
    <property type="entry name" value="Sporulation_related"/>
</dbReference>
<reference evidence="3 5" key="3">
    <citation type="journal article" date="2021" name="BMC Genomics">
        <title>Genome-resolved metagenome and metatranscriptome analyses of thermophilic composting reveal key bacterial players and their metabolic interactions.</title>
        <authorList>
            <person name="Braga L.P.P."/>
            <person name="Pereira R.V."/>
            <person name="Martins L.F."/>
            <person name="Moura L.M.S."/>
            <person name="Sanchez F.B."/>
            <person name="Patane J.S.L."/>
            <person name="da Silva A.M."/>
            <person name="Setubal J.C."/>
        </authorList>
    </citation>
    <scope>NUCLEOTIDE SEQUENCE [LARGE SCALE GENOMIC DNA]</scope>
    <source>
        <strain evidence="3">ZC4RG45</strain>
    </source>
</reference>
<gene>
    <name evidence="3" type="ORF">DIU77_009520</name>
    <name evidence="4" type="ORF">DIU77_10790</name>
</gene>
<dbReference type="PANTHER" id="PTHR37507">
    <property type="entry name" value="SPORULATION PROTEIN YDCC"/>
    <property type="match status" value="1"/>
</dbReference>
<evidence type="ECO:0000259" key="2">
    <source>
        <dbReference type="Pfam" id="PF03888"/>
    </source>
</evidence>
<dbReference type="STRING" id="1111738.GCA_000427905_00153"/>
<feature type="compositionally biased region" description="Basic and acidic residues" evidence="1">
    <location>
        <begin position="315"/>
        <end position="330"/>
    </location>
</feature>
<dbReference type="InterPro" id="IPR029046">
    <property type="entry name" value="LolA/LolB/LppX"/>
</dbReference>
<dbReference type="AlphaFoldDB" id="A0A2W4LFQ8"/>
<dbReference type="InterPro" id="IPR033434">
    <property type="entry name" value="MucB/RseB_N"/>
</dbReference>
<reference evidence="3" key="2">
    <citation type="submission" date="2018-05" db="EMBL/GenBank/DDBJ databases">
        <authorList>
            <person name="Moura L."/>
            <person name="Setubal J.C."/>
        </authorList>
    </citation>
    <scope>NUCLEOTIDE SEQUENCE</scope>
    <source>
        <strain evidence="3">ZC4RG45</strain>
    </source>
</reference>
<evidence type="ECO:0000256" key="1">
    <source>
        <dbReference type="SAM" id="MobiDB-lite"/>
    </source>
</evidence>
<dbReference type="SUPFAM" id="SSF89392">
    <property type="entry name" value="Prokaryotic lipoproteins and lipoprotein localization factors"/>
    <property type="match status" value="1"/>
</dbReference>
<evidence type="ECO:0000313" key="5">
    <source>
        <dbReference type="Proteomes" id="UP000249324"/>
    </source>
</evidence>
<feature type="region of interest" description="Disordered" evidence="1">
    <location>
        <begin position="310"/>
        <end position="336"/>
    </location>
</feature>
<dbReference type="Pfam" id="PF03888">
    <property type="entry name" value="MucB_RseB"/>
    <property type="match status" value="1"/>
</dbReference>
<organism evidence="4">
    <name type="scientific">Thermocrispum agreste</name>
    <dbReference type="NCBI Taxonomy" id="37925"/>
    <lineage>
        <taxon>Bacteria</taxon>
        <taxon>Bacillati</taxon>
        <taxon>Actinomycetota</taxon>
        <taxon>Actinomycetes</taxon>
        <taxon>Pseudonocardiales</taxon>
        <taxon>Pseudonocardiaceae</taxon>
        <taxon>Thermocrispum</taxon>
    </lineage>
</organism>
<proteinExistence type="predicted"/>
<dbReference type="EMBL" id="QGUI02000101">
    <property type="protein sequence ID" value="MFO7192465.1"/>
    <property type="molecule type" value="Genomic_DNA"/>
</dbReference>
<name>A0A2W4LFQ8_9PSEU</name>
<feature type="region of interest" description="Disordered" evidence="1">
    <location>
        <begin position="142"/>
        <end position="163"/>
    </location>
</feature>
<dbReference type="EMBL" id="QGUI01000388">
    <property type="protein sequence ID" value="PZM96423.1"/>
    <property type="molecule type" value="Genomic_DNA"/>
</dbReference>
<dbReference type="PANTHER" id="PTHR37507:SF2">
    <property type="entry name" value="SPORULATION PROTEIN YDCC"/>
    <property type="match status" value="1"/>
</dbReference>